<keyword evidence="1" id="KW-0732">Signal</keyword>
<reference evidence="2 3" key="1">
    <citation type="submission" date="2018-06" db="EMBL/GenBank/DDBJ databases">
        <title>Genomic Encyclopedia of Archaeal and Bacterial Type Strains, Phase II (KMG-II): from individual species to whole genera.</title>
        <authorList>
            <person name="Goeker M."/>
        </authorList>
    </citation>
    <scope>NUCLEOTIDE SEQUENCE [LARGE SCALE GENOMIC DNA]</scope>
    <source>
        <strain evidence="2 3">DSM 6779</strain>
    </source>
</reference>
<dbReference type="EMBL" id="QKZK01000005">
    <property type="protein sequence ID" value="PZX19145.1"/>
    <property type="molecule type" value="Genomic_DNA"/>
</dbReference>
<dbReference type="Proteomes" id="UP000249239">
    <property type="component" value="Unassembled WGS sequence"/>
</dbReference>
<keyword evidence="3" id="KW-1185">Reference proteome</keyword>
<organism evidence="2 3">
    <name type="scientific">Breznakibacter xylanolyticus</name>
    <dbReference type="NCBI Taxonomy" id="990"/>
    <lineage>
        <taxon>Bacteria</taxon>
        <taxon>Pseudomonadati</taxon>
        <taxon>Bacteroidota</taxon>
        <taxon>Bacteroidia</taxon>
        <taxon>Marinilabiliales</taxon>
        <taxon>Marinilabiliaceae</taxon>
        <taxon>Breznakibacter</taxon>
    </lineage>
</organism>
<sequence length="363" mass="39702">MNCKTICLLTLLLASSVSHLSGQSFEETRRVARTFKASDNLLVEINNKYGSVVVNTWDKDSVRIDITRKISEKNEDRFKRLRDNIDFRFTDLPNYISATTALGSKHSTLLQDVKEATNYLSATESGSQIDYRVTLPARTNLKIVNKYGNVVLPALSGQVTVELANGDLQTRELTGSASLVMSFGNAQIKQLDQGSVALNFVNLSLGHAGLLTLDTKSSTLRIDQLGTGKITSRRDQITIGEAAAITLTGYFTKVNAALVTASASIHLTYGELSQLTLAETFKKCDLVTQTCDATLTLLVPSPYNALIKAQGGSLSLPPALNAEMANYQKTIQTQPVRFVWQKKQTDDKLKINISGGDLKILHQ</sequence>
<gene>
    <name evidence="2" type="ORF">LX69_00812</name>
</gene>
<protein>
    <recommendedName>
        <fullName evidence="4">Adhesin domain-containing protein</fullName>
    </recommendedName>
</protein>
<dbReference type="OrthoDB" id="1117657at2"/>
<name>A0A2W7NFD8_9BACT</name>
<feature type="chain" id="PRO_5016055478" description="Adhesin domain-containing protein" evidence="1">
    <location>
        <begin position="21"/>
        <end position="363"/>
    </location>
</feature>
<dbReference type="RefSeq" id="WP_111444530.1">
    <property type="nucleotide sequence ID" value="NZ_QKZK01000005.1"/>
</dbReference>
<evidence type="ECO:0008006" key="4">
    <source>
        <dbReference type="Google" id="ProtNLM"/>
    </source>
</evidence>
<proteinExistence type="predicted"/>
<evidence type="ECO:0000313" key="3">
    <source>
        <dbReference type="Proteomes" id="UP000249239"/>
    </source>
</evidence>
<accession>A0A2W7NFD8</accession>
<evidence type="ECO:0000256" key="1">
    <source>
        <dbReference type="SAM" id="SignalP"/>
    </source>
</evidence>
<feature type="signal peptide" evidence="1">
    <location>
        <begin position="1"/>
        <end position="20"/>
    </location>
</feature>
<evidence type="ECO:0000313" key="2">
    <source>
        <dbReference type="EMBL" id="PZX19145.1"/>
    </source>
</evidence>
<comment type="caution">
    <text evidence="2">The sequence shown here is derived from an EMBL/GenBank/DDBJ whole genome shotgun (WGS) entry which is preliminary data.</text>
</comment>
<dbReference type="AlphaFoldDB" id="A0A2W7NFD8"/>